<dbReference type="OrthoDB" id="421220at2759"/>
<organism evidence="3 4">
    <name type="scientific">Symbiodinium natans</name>
    <dbReference type="NCBI Taxonomy" id="878477"/>
    <lineage>
        <taxon>Eukaryota</taxon>
        <taxon>Sar</taxon>
        <taxon>Alveolata</taxon>
        <taxon>Dinophyceae</taxon>
        <taxon>Suessiales</taxon>
        <taxon>Symbiodiniaceae</taxon>
        <taxon>Symbiodinium</taxon>
    </lineage>
</organism>
<feature type="chain" id="PRO_5032401568" description="GCC2 and GCC3 domain-containing protein" evidence="2">
    <location>
        <begin position="19"/>
        <end position="840"/>
    </location>
</feature>
<dbReference type="EMBL" id="CAJNDS010000247">
    <property type="protein sequence ID" value="CAE7033872.1"/>
    <property type="molecule type" value="Genomic_DNA"/>
</dbReference>
<dbReference type="Proteomes" id="UP000604046">
    <property type="component" value="Unassembled WGS sequence"/>
</dbReference>
<evidence type="ECO:0000256" key="2">
    <source>
        <dbReference type="SAM" id="SignalP"/>
    </source>
</evidence>
<evidence type="ECO:0000256" key="1">
    <source>
        <dbReference type="SAM" id="MobiDB-lite"/>
    </source>
</evidence>
<protein>
    <recommendedName>
        <fullName evidence="5">GCC2 and GCC3 domain-containing protein</fullName>
    </recommendedName>
</protein>
<accession>A0A812IFK7</accession>
<evidence type="ECO:0008006" key="5">
    <source>
        <dbReference type="Google" id="ProtNLM"/>
    </source>
</evidence>
<evidence type="ECO:0000313" key="4">
    <source>
        <dbReference type="Proteomes" id="UP000604046"/>
    </source>
</evidence>
<dbReference type="AlphaFoldDB" id="A0A812IFK7"/>
<reference evidence="3" key="1">
    <citation type="submission" date="2021-02" db="EMBL/GenBank/DDBJ databases">
        <authorList>
            <person name="Dougan E. K."/>
            <person name="Rhodes N."/>
            <person name="Thang M."/>
            <person name="Chan C."/>
        </authorList>
    </citation>
    <scope>NUCLEOTIDE SEQUENCE</scope>
</reference>
<proteinExistence type="predicted"/>
<keyword evidence="2" id="KW-0732">Signal</keyword>
<comment type="caution">
    <text evidence="3">The sequence shown here is derived from an EMBL/GenBank/DDBJ whole genome shotgun (WGS) entry which is preliminary data.</text>
</comment>
<feature type="region of interest" description="Disordered" evidence="1">
    <location>
        <begin position="421"/>
        <end position="442"/>
    </location>
</feature>
<evidence type="ECO:0000313" key="3">
    <source>
        <dbReference type="EMBL" id="CAE7033872.1"/>
    </source>
</evidence>
<gene>
    <name evidence="3" type="ORF">SNAT2548_LOCUS4077</name>
</gene>
<name>A0A812IFK7_9DINO</name>
<sequence>MAILVVVMLLAMAENTKAVVSVALVPLGSKQLLAVAAGACLLCVGEVEANGMRWSKLWDFLEPSSTGGEEVWSVQGAQWDEEVAVFAVELVGTLHLRWADSSGPRSTSQEAPSTSSGASVALAVVGLRQVALAYGALTPFGASDGTLWTLPRKQCRLPEASLGLVAYDVSGCAANADADGLVFEDECLVRCADSRKPFAARSFCRLQGGLFELLGCAALCQAPQVPGALTPGCREGQRIVMGGVCTSACPEGFAATVPALLCAFRPDQSPLPFLEPRTFSCFPRGCAAPACTETTAQPTCQGGWHVPHSKLCLPNCLPGYAPSVPYLSCFAGRLEPPSYDCRLEGVACSAPLVLGASNPSCVEGDVIVHGGVCTARCGEALYRATEPTLRCEDGILTPSTFDCAPPCFLSEAPEQAALPPEPQASAVASETAQGAQAFEPEKTQKMRPCAEGLSILHGATCTFRCNFGDLAGGSFYNIGCKRERLRLRAGGPGLRGSQYGLPPRHRGPDFSGCVVVCIGYIAAPGELCDQMVGAVAHSKDCRGVCPRAGYTPSPTALSCSDGVLSPESFTCGRSCTAAPLADVQFSNPSGACEEGEEIGHSLRCTTSCSAGYVPSVGSLECYDGALSPPSFECRRFLLGCPSPSAGDGALTPSCAEGSFIAEGSTCTVRCEEAFVPEPAQLRCEGQALTPGSFDCLQGCQLAGLTPRGGSCLEGTSVRHGQGCTAYCAVGYAPSVPFLSCSRGMLTPTSFDCLRICTAVIGTVALYPSLSPDWPDRIKHPRQPQLSAKTPATGDAACADGAVVESGGQCQAICSFSDQPMMKDGTEGWPLLTHMELRDGA</sequence>
<feature type="signal peptide" evidence="2">
    <location>
        <begin position="1"/>
        <end position="18"/>
    </location>
</feature>
<keyword evidence="4" id="KW-1185">Reference proteome</keyword>